<evidence type="ECO:0000313" key="3">
    <source>
        <dbReference type="Proteomes" id="UP000499080"/>
    </source>
</evidence>
<evidence type="ECO:0000313" key="2">
    <source>
        <dbReference type="EMBL" id="GBO38132.1"/>
    </source>
</evidence>
<dbReference type="Proteomes" id="UP000499080">
    <property type="component" value="Unassembled WGS sequence"/>
</dbReference>
<keyword evidence="3" id="KW-1185">Reference proteome</keyword>
<gene>
    <name evidence="2" type="ORF">AVEN_206734_1</name>
</gene>
<organism evidence="2 3">
    <name type="scientific">Araneus ventricosus</name>
    <name type="common">Orbweaver spider</name>
    <name type="synonym">Epeira ventricosa</name>
    <dbReference type="NCBI Taxonomy" id="182803"/>
    <lineage>
        <taxon>Eukaryota</taxon>
        <taxon>Metazoa</taxon>
        <taxon>Ecdysozoa</taxon>
        <taxon>Arthropoda</taxon>
        <taxon>Chelicerata</taxon>
        <taxon>Arachnida</taxon>
        <taxon>Araneae</taxon>
        <taxon>Araneomorphae</taxon>
        <taxon>Entelegynae</taxon>
        <taxon>Araneoidea</taxon>
        <taxon>Araneidae</taxon>
        <taxon>Araneus</taxon>
    </lineage>
</organism>
<accession>A0A4Y2WPH8</accession>
<proteinExistence type="predicted"/>
<dbReference type="AlphaFoldDB" id="A0A4Y2WPH8"/>
<name>A0A4Y2WPH8_ARAVE</name>
<reference evidence="2 3" key="1">
    <citation type="journal article" date="2019" name="Sci. Rep.">
        <title>Orb-weaving spider Araneus ventricosus genome elucidates the spidroin gene catalogue.</title>
        <authorList>
            <person name="Kono N."/>
            <person name="Nakamura H."/>
            <person name="Ohtoshi R."/>
            <person name="Moran D.A.P."/>
            <person name="Shinohara A."/>
            <person name="Yoshida Y."/>
            <person name="Fujiwara M."/>
            <person name="Mori M."/>
            <person name="Tomita M."/>
            <person name="Arakawa K."/>
        </authorList>
    </citation>
    <scope>NUCLEOTIDE SEQUENCE [LARGE SCALE GENOMIC DNA]</scope>
</reference>
<feature type="transmembrane region" description="Helical" evidence="1">
    <location>
        <begin position="20"/>
        <end position="40"/>
    </location>
</feature>
<evidence type="ECO:0000256" key="1">
    <source>
        <dbReference type="SAM" id="Phobius"/>
    </source>
</evidence>
<keyword evidence="1" id="KW-0472">Membrane</keyword>
<protein>
    <submittedName>
        <fullName evidence="2">Uncharacterized protein</fullName>
    </submittedName>
</protein>
<keyword evidence="1" id="KW-0812">Transmembrane</keyword>
<sequence>MLRLPLSLFTQKIILRSLSSLSMSPPLLIIPFLHLILRFFSKLDIPLSSVEILMPITPHGAAPLKIVKADHLVTLCSTLELTSFFQIPPPDMEPSLPPP</sequence>
<keyword evidence="1" id="KW-1133">Transmembrane helix</keyword>
<dbReference type="EMBL" id="BGPR01062761">
    <property type="protein sequence ID" value="GBO38132.1"/>
    <property type="molecule type" value="Genomic_DNA"/>
</dbReference>
<comment type="caution">
    <text evidence="2">The sequence shown here is derived from an EMBL/GenBank/DDBJ whole genome shotgun (WGS) entry which is preliminary data.</text>
</comment>